<proteinExistence type="predicted"/>
<protein>
    <submittedName>
        <fullName evidence="1">Putative ovule protein</fullName>
    </submittedName>
</protein>
<name>A0A0V0HW58_SOLCH</name>
<organism evidence="1">
    <name type="scientific">Solanum chacoense</name>
    <name type="common">Chaco potato</name>
    <dbReference type="NCBI Taxonomy" id="4108"/>
    <lineage>
        <taxon>Eukaryota</taxon>
        <taxon>Viridiplantae</taxon>
        <taxon>Streptophyta</taxon>
        <taxon>Embryophyta</taxon>
        <taxon>Tracheophyta</taxon>
        <taxon>Spermatophyta</taxon>
        <taxon>Magnoliopsida</taxon>
        <taxon>eudicotyledons</taxon>
        <taxon>Gunneridae</taxon>
        <taxon>Pentapetalae</taxon>
        <taxon>asterids</taxon>
        <taxon>lamiids</taxon>
        <taxon>Solanales</taxon>
        <taxon>Solanaceae</taxon>
        <taxon>Solanoideae</taxon>
        <taxon>Solaneae</taxon>
        <taxon>Solanum</taxon>
    </lineage>
</organism>
<dbReference type="AlphaFoldDB" id="A0A0V0HW58"/>
<evidence type="ECO:0000313" key="1">
    <source>
        <dbReference type="EMBL" id="JAP24594.1"/>
    </source>
</evidence>
<reference evidence="1" key="1">
    <citation type="submission" date="2015-12" db="EMBL/GenBank/DDBJ databases">
        <title>Gene expression during late stages of embryo sac development: a critical building block for successful pollen-pistil interactions.</title>
        <authorList>
            <person name="Liu Y."/>
            <person name="Joly V."/>
            <person name="Sabar M."/>
            <person name="Matton D.P."/>
        </authorList>
    </citation>
    <scope>NUCLEOTIDE SEQUENCE</scope>
</reference>
<accession>A0A0V0HW58</accession>
<sequence length="68" mass="7811">MQDWYHYCLIGNGCPLLDMLGTAPTNDNAGLIWNRIAVPKHRFIFWHARLLTKDKTSQDGIHPNMCSL</sequence>
<dbReference type="EMBL" id="GEDG01014216">
    <property type="protein sequence ID" value="JAP24594.1"/>
    <property type="molecule type" value="Transcribed_RNA"/>
</dbReference>